<dbReference type="SUPFAM" id="SSF50978">
    <property type="entry name" value="WD40 repeat-like"/>
    <property type="match status" value="1"/>
</dbReference>
<dbReference type="InterPro" id="IPR041679">
    <property type="entry name" value="DNA2/NAM7-like_C"/>
</dbReference>
<dbReference type="Pfam" id="PF21138">
    <property type="entry name" value="SMUBP-2_HCS1_1B"/>
    <property type="match status" value="1"/>
</dbReference>
<keyword evidence="6" id="KW-0479">Metal-binding</keyword>
<dbReference type="SMART" id="SM00154">
    <property type="entry name" value="ZnF_AN1"/>
    <property type="match status" value="1"/>
</dbReference>
<dbReference type="SMART" id="SM00320">
    <property type="entry name" value="WD40"/>
    <property type="match status" value="4"/>
</dbReference>
<organism evidence="21 22">
    <name type="scientific">Perkinsus chesapeaki</name>
    <name type="common">Clam parasite</name>
    <name type="synonym">Perkinsus andrewsi</name>
    <dbReference type="NCBI Taxonomy" id="330153"/>
    <lineage>
        <taxon>Eukaryota</taxon>
        <taxon>Sar</taxon>
        <taxon>Alveolata</taxon>
        <taxon>Perkinsozoa</taxon>
        <taxon>Perkinsea</taxon>
        <taxon>Perkinsida</taxon>
        <taxon>Perkinsidae</taxon>
        <taxon>Perkinsus</taxon>
    </lineage>
</organism>
<evidence type="ECO:0000313" key="22">
    <source>
        <dbReference type="Proteomes" id="UP000591131"/>
    </source>
</evidence>
<feature type="transmembrane region" description="Helical" evidence="18">
    <location>
        <begin position="116"/>
        <end position="137"/>
    </location>
</feature>
<dbReference type="SUPFAM" id="SSF82708">
    <property type="entry name" value="R3H domain"/>
    <property type="match status" value="1"/>
</dbReference>
<dbReference type="Pfam" id="PF13087">
    <property type="entry name" value="AAA_12"/>
    <property type="match status" value="1"/>
</dbReference>
<evidence type="ECO:0000256" key="6">
    <source>
        <dbReference type="ARBA" id="ARBA00022723"/>
    </source>
</evidence>
<dbReference type="InterPro" id="IPR004483">
    <property type="entry name" value="SMUBP-2/Hcs1-like"/>
</dbReference>
<dbReference type="InterPro" id="IPR000058">
    <property type="entry name" value="Znf_AN1"/>
</dbReference>
<dbReference type="InterPro" id="IPR036867">
    <property type="entry name" value="R3H_dom_sf"/>
</dbReference>
<evidence type="ECO:0000259" key="20">
    <source>
        <dbReference type="PROSITE" id="PS51061"/>
    </source>
</evidence>
<evidence type="ECO:0000256" key="3">
    <source>
        <dbReference type="ARBA" id="ARBA00007913"/>
    </source>
</evidence>
<dbReference type="InterPro" id="IPR001680">
    <property type="entry name" value="WD40_rpt"/>
</dbReference>
<evidence type="ECO:0000256" key="4">
    <source>
        <dbReference type="ARBA" id="ARBA00012551"/>
    </source>
</evidence>
<feature type="domain" description="AN1-type" evidence="19">
    <location>
        <begin position="1114"/>
        <end position="1163"/>
    </location>
</feature>
<dbReference type="GO" id="GO:0005634">
    <property type="term" value="C:nucleus"/>
    <property type="evidence" value="ECO:0007669"/>
    <property type="project" value="UniProtKB-SubCell"/>
</dbReference>
<feature type="region of interest" description="Disordered" evidence="17">
    <location>
        <begin position="1058"/>
        <end position="1111"/>
    </location>
</feature>
<keyword evidence="18" id="KW-0812">Transmembrane</keyword>
<dbReference type="InterPro" id="IPR027417">
    <property type="entry name" value="P-loop_NTPase"/>
</dbReference>
<keyword evidence="11" id="KW-0862">Zinc</keyword>
<dbReference type="InterPro" id="IPR002347">
    <property type="entry name" value="SDR_fam"/>
</dbReference>
<evidence type="ECO:0000313" key="21">
    <source>
        <dbReference type="EMBL" id="KAF4672614.1"/>
    </source>
</evidence>
<dbReference type="PROSITE" id="PS51039">
    <property type="entry name" value="ZF_AN1"/>
    <property type="match status" value="1"/>
</dbReference>
<dbReference type="InterPro" id="IPR014001">
    <property type="entry name" value="Helicase_ATP-bd"/>
</dbReference>
<evidence type="ECO:0000256" key="13">
    <source>
        <dbReference type="ARBA" id="ARBA00023242"/>
    </source>
</evidence>
<dbReference type="GO" id="GO:0003677">
    <property type="term" value="F:DNA binding"/>
    <property type="evidence" value="ECO:0007669"/>
    <property type="project" value="InterPro"/>
</dbReference>
<keyword evidence="15" id="KW-0853">WD repeat</keyword>
<dbReference type="InterPro" id="IPR047187">
    <property type="entry name" value="SF1_C_Upf1"/>
</dbReference>
<dbReference type="Pfam" id="PF00106">
    <property type="entry name" value="adh_short"/>
    <property type="match status" value="1"/>
</dbReference>
<dbReference type="Gene3D" id="2.40.30.270">
    <property type="match status" value="1"/>
</dbReference>
<evidence type="ECO:0000256" key="12">
    <source>
        <dbReference type="ARBA" id="ARBA00022840"/>
    </source>
</evidence>
<dbReference type="SUPFAM" id="SSF118310">
    <property type="entry name" value="AN1-like Zinc finger"/>
    <property type="match status" value="1"/>
</dbReference>
<dbReference type="Gene3D" id="3.40.50.300">
    <property type="entry name" value="P-loop containing nucleotide triphosphate hydrolases"/>
    <property type="match status" value="2"/>
</dbReference>
<name>A0A7J6MM84_PERCH</name>
<dbReference type="GO" id="GO:0008270">
    <property type="term" value="F:zinc ion binding"/>
    <property type="evidence" value="ECO:0007669"/>
    <property type="project" value="UniProtKB-KW"/>
</dbReference>
<dbReference type="InterPro" id="IPR003593">
    <property type="entry name" value="AAA+_ATPase"/>
</dbReference>
<dbReference type="SUPFAM" id="SSF52540">
    <property type="entry name" value="P-loop containing nucleoside triphosphate hydrolases"/>
    <property type="match status" value="1"/>
</dbReference>
<dbReference type="Pfam" id="PF00400">
    <property type="entry name" value="WD40"/>
    <property type="match status" value="1"/>
</dbReference>
<keyword evidence="12" id="KW-0067">ATP-binding</keyword>
<evidence type="ECO:0000256" key="17">
    <source>
        <dbReference type="SAM" id="MobiDB-lite"/>
    </source>
</evidence>
<proteinExistence type="inferred from homology"/>
<evidence type="ECO:0000256" key="10">
    <source>
        <dbReference type="ARBA" id="ARBA00022806"/>
    </source>
</evidence>
<evidence type="ECO:0000256" key="18">
    <source>
        <dbReference type="SAM" id="Phobius"/>
    </source>
</evidence>
<evidence type="ECO:0000256" key="16">
    <source>
        <dbReference type="PROSITE-ProRule" id="PRU00449"/>
    </source>
</evidence>
<dbReference type="SMART" id="SM00382">
    <property type="entry name" value="AAA"/>
    <property type="match status" value="1"/>
</dbReference>
<evidence type="ECO:0000256" key="7">
    <source>
        <dbReference type="ARBA" id="ARBA00022741"/>
    </source>
</evidence>
<dbReference type="PANTHER" id="PTHR43788">
    <property type="entry name" value="DNA2/NAM7 HELICASE FAMILY MEMBER"/>
    <property type="match status" value="1"/>
</dbReference>
<comment type="caution">
    <text evidence="21">The sequence shown here is derived from an EMBL/GenBank/DDBJ whole genome shotgun (WGS) entry which is preliminary data.</text>
</comment>
<feature type="transmembrane region" description="Helical" evidence="18">
    <location>
        <begin position="143"/>
        <end position="164"/>
    </location>
</feature>
<dbReference type="InterPro" id="IPR036291">
    <property type="entry name" value="NAD(P)-bd_dom_sf"/>
</dbReference>
<evidence type="ECO:0000259" key="19">
    <source>
        <dbReference type="PROSITE" id="PS51039"/>
    </source>
</evidence>
<keyword evidence="9" id="KW-0378">Hydrolase</keyword>
<feature type="repeat" description="WD" evidence="15">
    <location>
        <begin position="1214"/>
        <end position="1240"/>
    </location>
</feature>
<dbReference type="Proteomes" id="UP000591131">
    <property type="component" value="Unassembled WGS sequence"/>
</dbReference>
<evidence type="ECO:0000256" key="9">
    <source>
        <dbReference type="ARBA" id="ARBA00022801"/>
    </source>
</evidence>
<dbReference type="Gene3D" id="2.130.10.10">
    <property type="entry name" value="YVTN repeat-like/Quinoprotein amine dehydrogenase"/>
    <property type="match status" value="1"/>
</dbReference>
<protein>
    <recommendedName>
        <fullName evidence="4">DNA helicase</fullName>
        <ecNumber evidence="4">3.6.4.12</ecNumber>
    </recommendedName>
</protein>
<comment type="subcellular location">
    <subcellularLocation>
        <location evidence="2">Cytoplasm</location>
    </subcellularLocation>
    <subcellularLocation>
        <location evidence="1">Nucleus</location>
    </subcellularLocation>
</comment>
<evidence type="ECO:0000256" key="8">
    <source>
        <dbReference type="ARBA" id="ARBA00022771"/>
    </source>
</evidence>
<dbReference type="GO" id="GO:0003723">
    <property type="term" value="F:RNA binding"/>
    <property type="evidence" value="ECO:0007669"/>
    <property type="project" value="InterPro"/>
</dbReference>
<keyword evidence="10" id="KW-0347">Helicase</keyword>
<gene>
    <name evidence="21" type="ORF">FOL47_000302</name>
</gene>
<dbReference type="PROSITE" id="PS50082">
    <property type="entry name" value="WD_REPEATS_2"/>
    <property type="match status" value="2"/>
</dbReference>
<keyword evidence="13" id="KW-0539">Nucleus</keyword>
<dbReference type="Gene3D" id="3.30.1370.50">
    <property type="entry name" value="R3H-like domain"/>
    <property type="match status" value="1"/>
</dbReference>
<dbReference type="GO" id="GO:0005694">
    <property type="term" value="C:chromosome"/>
    <property type="evidence" value="ECO:0007669"/>
    <property type="project" value="UniProtKB-ARBA"/>
</dbReference>
<dbReference type="InterPro" id="IPR050534">
    <property type="entry name" value="Coronavir_polyprotein_1ab"/>
</dbReference>
<dbReference type="Gene3D" id="3.40.50.720">
    <property type="entry name" value="NAD(P)-binding Rossmann-like Domain"/>
    <property type="match status" value="1"/>
</dbReference>
<dbReference type="PANTHER" id="PTHR43788:SF8">
    <property type="entry name" value="DNA-BINDING PROTEIN SMUBP-2"/>
    <property type="match status" value="1"/>
</dbReference>
<dbReference type="EC" id="3.6.4.12" evidence="4"/>
<evidence type="ECO:0000256" key="14">
    <source>
        <dbReference type="ARBA" id="ARBA00048432"/>
    </source>
</evidence>
<keyword evidence="18" id="KW-1133">Transmembrane helix</keyword>
<dbReference type="SMART" id="SM00487">
    <property type="entry name" value="DEXDc"/>
    <property type="match status" value="1"/>
</dbReference>
<feature type="domain" description="R3H" evidence="20">
    <location>
        <begin position="990"/>
        <end position="1056"/>
    </location>
</feature>
<dbReference type="InterPro" id="IPR035896">
    <property type="entry name" value="AN1-like_Znf"/>
</dbReference>
<dbReference type="NCBIfam" id="TIGR00376">
    <property type="entry name" value="IGHMBP2 family helicase"/>
    <property type="match status" value="1"/>
</dbReference>
<evidence type="ECO:0000256" key="15">
    <source>
        <dbReference type="PROSITE-ProRule" id="PRU00221"/>
    </source>
</evidence>
<dbReference type="SUPFAM" id="SSF51735">
    <property type="entry name" value="NAD(P)-binding Rossmann-fold domains"/>
    <property type="match status" value="1"/>
</dbReference>
<feature type="transmembrane region" description="Helical" evidence="18">
    <location>
        <begin position="176"/>
        <end position="198"/>
    </location>
</feature>
<comment type="catalytic activity">
    <reaction evidence="14">
        <text>ATP + H2O = ADP + phosphate + H(+)</text>
        <dbReference type="Rhea" id="RHEA:13065"/>
        <dbReference type="ChEBI" id="CHEBI:15377"/>
        <dbReference type="ChEBI" id="CHEBI:15378"/>
        <dbReference type="ChEBI" id="CHEBI:30616"/>
        <dbReference type="ChEBI" id="CHEBI:43474"/>
        <dbReference type="ChEBI" id="CHEBI:456216"/>
        <dbReference type="EC" id="3.6.4.12"/>
    </reaction>
    <physiologicalReaction direction="left-to-right" evidence="14">
        <dbReference type="Rhea" id="RHEA:13066"/>
    </physiologicalReaction>
</comment>
<dbReference type="InterPro" id="IPR015943">
    <property type="entry name" value="WD40/YVTN_repeat-like_dom_sf"/>
</dbReference>
<dbReference type="PRINTS" id="PR00081">
    <property type="entry name" value="GDHRDH"/>
</dbReference>
<dbReference type="GO" id="GO:0005737">
    <property type="term" value="C:cytoplasm"/>
    <property type="evidence" value="ECO:0007669"/>
    <property type="project" value="UniProtKB-SubCell"/>
</dbReference>
<dbReference type="Gene3D" id="4.10.1110.10">
    <property type="entry name" value="AN1-like Zinc finger"/>
    <property type="match status" value="1"/>
</dbReference>
<evidence type="ECO:0000256" key="2">
    <source>
        <dbReference type="ARBA" id="ARBA00004496"/>
    </source>
</evidence>
<keyword evidence="5" id="KW-0963">Cytoplasm</keyword>
<keyword evidence="18" id="KW-0472">Membrane</keyword>
<feature type="repeat" description="WD" evidence="15">
    <location>
        <begin position="1241"/>
        <end position="1274"/>
    </location>
</feature>
<comment type="similarity">
    <text evidence="3">Belongs to the DNA2/NAM7 helicase family.</text>
</comment>
<keyword evidence="22" id="KW-1185">Reference proteome</keyword>
<dbReference type="EMBL" id="JAAPAO010000104">
    <property type="protein sequence ID" value="KAF4672614.1"/>
    <property type="molecule type" value="Genomic_DNA"/>
</dbReference>
<sequence length="1620" mass="177963">MLGLSRRALGPALVRPLYQRGLMAASTTAFRTTAPTMWSSGVRGFASMPPVKPNNSLVPVNDTVSTTGLLPACKSKIAEVTNKSAIFEISVGVVVAQYKQIFLSLMRNIFQSFRPLLITVIMGNMLKMAAFLMQFPISFYSIFFFEVFYGMAQLAISFVFVCFFHNNMSLQTRMAAFLLQIPVGFYSIFMFEVFYGIFQLGLSFVFVCFFHNDVSMQSRARQQLLRTMRRNLRRFKHMMPLTVDAFVDLQRELLPLERDEEISQTTEVLQTRSNAELQDRGVVILKLLLDSVSTGPYGRPLLTFTKPSGRGEQRPLLPPNRFTSGDIVGVFSVSGHQGFSGEPEVSGVVHSVGQTSVVVVADDPELDTDNLKVGGGAPAYSLALMGSDVTYKRLNSVLDRLAKSVHNPIVSCCFGETSIPSLHPRVQDDIPLTYGANLNEVQRRAVRVCLDASPLALVHGPPGTGKTTVLVSYILESIKIHQKLLVCAPSNVAVDNLLERVTSVGGISNVVRIGHPARVGQGLEKYTLDAKLARSDQQQLVGDIRGEIDKCMKERLKAREKGTRRRLQGEVRELRKELKYISPEVSTGLWKYGMPYRISIIQYTGSRERRAVSEVIGQSSVVFATCTAAGGRALARALEDVYSEGSARLFDVVVIDEAAQAIEAACWIPLLMGKKAVLAGDHKQLAATVLSEEAAKKGLQVTLFGRLMEMMEDASKEEGREMPSVMLTTQYRMNQSIMGWSNSQFYSGHLIADDSVKSRTLAELTQKVLPPATIESLGPWVDDDLLSRPLLWIDTAGVDWMHEDEVGEEESRSNSSEATIVVKYIEYLRASGIGKNQTAVISPYNRQVGMIREALKNSFNEVDASFVSTVDSYQGQEQEVVVLSLVRSNDEGEVGFLKDYRRLNVAVTRAKRQLVIVGDSETIGADEVLATLYSYASDSGFIIPALSVVADVSELSNYLAAKSAKNHQAVSKVPARQVEAQTCERIPEIPQARADLSLEEVDAILDSLAPDETHSFDSSLSAASRRLVHERSELRGFKHGSSGDGAMRYVWVRAASGPGEDSGSEASAQAPKVVHDEEPAASFSTKSKTQKRADARIRPKPKKHAKAEPLTRKDKPANICAYADCPSVVSTYGLPCKYCDHRFCFSHILAEVHGCGDKASKAARAAYKRDMTSHTRGQGLINPSVAGSEAKRKVVANRLADKIKEAQEKRMTDDNAKFISAGGDKSVFLWDVATAKVIRRFARHKGPVNCCDFAGQEQNILITGSNDKTVMLWDWRAFTNNRPLQTLTEAYDSVQAIKVINERYDIRYGRLTVDEFDGQSITCISPSSDSRYLLLGMLDSGIRLFETQTNRVIKNYKGKHVNRTYKTYCTFDGSENLVLTGSEAGSLVWYDVADDDITGAIEVITVEADVCDALAMRKLAELHPDVDLVIANAGVAAHTVSGASAAQPTPPVTESSAKLLSVNVLGVMNTILPYVDPMRQRGRGHLVIMSSMGSYLPTAASPEYHASKACVRVYGESLRVLLRGSGVNVTVICPGFVKTPMTDIAASRRVHPLPLMMSVAAAANYCKEGIDANMAVVNFPNLLLWVTETVMSWPSAIRELIIPRPTGVQASRLSRMSMQR</sequence>
<accession>A0A7J6MM84</accession>
<dbReference type="PROSITE" id="PS51061">
    <property type="entry name" value="R3H"/>
    <property type="match status" value="1"/>
</dbReference>
<dbReference type="InterPro" id="IPR041677">
    <property type="entry name" value="DNA2/NAM7_AAA_11"/>
</dbReference>
<dbReference type="InterPro" id="IPR001374">
    <property type="entry name" value="R3H_dom"/>
</dbReference>
<dbReference type="GO" id="GO:0005524">
    <property type="term" value="F:ATP binding"/>
    <property type="evidence" value="ECO:0007669"/>
    <property type="project" value="UniProtKB-KW"/>
</dbReference>
<dbReference type="CDD" id="cd18808">
    <property type="entry name" value="SF1_C_Upf1"/>
    <property type="match status" value="1"/>
</dbReference>
<evidence type="ECO:0000256" key="11">
    <source>
        <dbReference type="ARBA" id="ARBA00022833"/>
    </source>
</evidence>
<dbReference type="InterPro" id="IPR036322">
    <property type="entry name" value="WD40_repeat_dom_sf"/>
</dbReference>
<dbReference type="InterPro" id="IPR048761">
    <property type="entry name" value="SMUBP-2_HCS1_1B"/>
</dbReference>
<evidence type="ECO:0000256" key="5">
    <source>
        <dbReference type="ARBA" id="ARBA00022490"/>
    </source>
</evidence>
<evidence type="ECO:0000256" key="1">
    <source>
        <dbReference type="ARBA" id="ARBA00004123"/>
    </source>
</evidence>
<reference evidence="21 22" key="1">
    <citation type="submission" date="2020-04" db="EMBL/GenBank/DDBJ databases">
        <title>Perkinsus chesapeaki whole genome sequence.</title>
        <authorList>
            <person name="Bogema D.R."/>
        </authorList>
    </citation>
    <scope>NUCLEOTIDE SEQUENCE [LARGE SCALE GENOMIC DNA]</scope>
    <source>
        <strain evidence="21">ATCC PRA-425</strain>
    </source>
</reference>
<dbReference type="Pfam" id="PF13086">
    <property type="entry name" value="AAA_11"/>
    <property type="match status" value="1"/>
</dbReference>
<dbReference type="OrthoDB" id="6513042at2759"/>
<keyword evidence="7" id="KW-0547">Nucleotide-binding</keyword>
<dbReference type="GO" id="GO:0043139">
    <property type="term" value="F:5'-3' DNA helicase activity"/>
    <property type="evidence" value="ECO:0007669"/>
    <property type="project" value="TreeGrafter"/>
</dbReference>
<keyword evidence="8 16" id="KW-0863">Zinc-finger</keyword>
<dbReference type="FunFam" id="3.40.50.300:FF:000326">
    <property type="entry name" value="P-loop containing nucleoside triphosphate hydrolase"/>
    <property type="match status" value="1"/>
</dbReference>
<dbReference type="PROSITE" id="PS50294">
    <property type="entry name" value="WD_REPEATS_REGION"/>
    <property type="match status" value="1"/>
</dbReference>
<dbReference type="GO" id="GO:0016787">
    <property type="term" value="F:hydrolase activity"/>
    <property type="evidence" value="ECO:0007669"/>
    <property type="project" value="UniProtKB-KW"/>
</dbReference>